<reference evidence="1" key="2">
    <citation type="submission" date="2023-04" db="EMBL/GenBank/DDBJ databases">
        <authorList>
            <person name="Bu L."/>
            <person name="Lu L."/>
            <person name="Laidemitt M.R."/>
            <person name="Zhang S.M."/>
            <person name="Mutuku M."/>
            <person name="Mkoji G."/>
            <person name="Steinauer M."/>
            <person name="Loker E.S."/>
        </authorList>
    </citation>
    <scope>NUCLEOTIDE SEQUENCE</scope>
    <source>
        <strain evidence="1">KasaAsao</strain>
        <tissue evidence="1">Whole Snail</tissue>
    </source>
</reference>
<protein>
    <submittedName>
        <fullName evidence="1">Craniofacial development protein 2</fullName>
    </submittedName>
</protein>
<evidence type="ECO:0000313" key="1">
    <source>
        <dbReference type="EMBL" id="KAK0059159.1"/>
    </source>
</evidence>
<accession>A0AAD8BQX3</accession>
<sequence length="68" mass="7594">MDSNKSECSQRMSALVALELARLNVDIAALSEVRLASQVSLTDREVATPYTGLEEALRNTGNREWLLW</sequence>
<dbReference type="Proteomes" id="UP001233172">
    <property type="component" value="Unassembled WGS sequence"/>
</dbReference>
<keyword evidence="2" id="KW-1185">Reference proteome</keyword>
<evidence type="ECO:0000313" key="2">
    <source>
        <dbReference type="Proteomes" id="UP001233172"/>
    </source>
</evidence>
<name>A0AAD8BQX3_BIOPF</name>
<reference evidence="1" key="1">
    <citation type="journal article" date="2023" name="PLoS Negl. Trop. Dis.">
        <title>A genome sequence for Biomphalaria pfeifferi, the major vector snail for the human-infecting parasite Schistosoma mansoni.</title>
        <authorList>
            <person name="Bu L."/>
            <person name="Lu L."/>
            <person name="Laidemitt M.R."/>
            <person name="Zhang S.M."/>
            <person name="Mutuku M."/>
            <person name="Mkoji G."/>
            <person name="Steinauer M."/>
            <person name="Loker E.S."/>
        </authorList>
    </citation>
    <scope>NUCLEOTIDE SEQUENCE</scope>
    <source>
        <strain evidence="1">KasaAsao</strain>
    </source>
</reference>
<organism evidence="1 2">
    <name type="scientific">Biomphalaria pfeifferi</name>
    <name type="common">Bloodfluke planorb</name>
    <name type="synonym">Freshwater snail</name>
    <dbReference type="NCBI Taxonomy" id="112525"/>
    <lineage>
        <taxon>Eukaryota</taxon>
        <taxon>Metazoa</taxon>
        <taxon>Spiralia</taxon>
        <taxon>Lophotrochozoa</taxon>
        <taxon>Mollusca</taxon>
        <taxon>Gastropoda</taxon>
        <taxon>Heterobranchia</taxon>
        <taxon>Euthyneura</taxon>
        <taxon>Panpulmonata</taxon>
        <taxon>Hygrophila</taxon>
        <taxon>Lymnaeoidea</taxon>
        <taxon>Planorbidae</taxon>
        <taxon>Biomphalaria</taxon>
    </lineage>
</organism>
<gene>
    <name evidence="1" type="ORF">Bpfe_011500</name>
</gene>
<dbReference type="EMBL" id="JASAOG010000044">
    <property type="protein sequence ID" value="KAK0059159.1"/>
    <property type="molecule type" value="Genomic_DNA"/>
</dbReference>
<comment type="caution">
    <text evidence="1">The sequence shown here is derived from an EMBL/GenBank/DDBJ whole genome shotgun (WGS) entry which is preliminary data.</text>
</comment>
<proteinExistence type="predicted"/>
<dbReference type="AlphaFoldDB" id="A0AAD8BQX3"/>